<sequence length="362" mass="41058">MALPAIPSELLADIFLRHPTPEDLIRASAACVSFRRLVADRAFLRRFRKLHPPPLLGFVDYRGFHPAEPPHPSAPAASADLDWTVREVRDGRVLLDRPGRYEPLFKGTVVCDPLHRQYLLLPPIPGDVAASVAVQLLIERGGFADCFLVPSGDEEEADATEETSFRVIWLVVLENRPVALVFSSRTGQWRAITPLIWSLPGLQLSTWKFWFVLRHYAHGCFYWISDSIEKLLVLDIRRMEFSMVDHPPCARHLGDDVAIAEAGQGRTLMFVPKPDTERLIYTVWWRNNGGNSTQWQMEKTISLDSDCLIEGAVGRHLLLYYIGVSSAKQGCYTQDVDTLQLERVCYSCPKQSQVYWNFPPSL</sequence>
<dbReference type="PANTHER" id="PTHR31264">
    <property type="entry name" value="OS07G0554500 PROTEIN-RELATED"/>
    <property type="match status" value="1"/>
</dbReference>
<evidence type="ECO:0000259" key="1">
    <source>
        <dbReference type="PROSITE" id="PS50181"/>
    </source>
</evidence>
<protein>
    <recommendedName>
        <fullName evidence="1">F-box domain-containing protein</fullName>
    </recommendedName>
</protein>
<dbReference type="Proteomes" id="UP000280104">
    <property type="component" value="Chromosome II"/>
</dbReference>
<dbReference type="SUPFAM" id="SSF81383">
    <property type="entry name" value="F-box domain"/>
    <property type="match status" value="1"/>
</dbReference>
<dbReference type="InterPro" id="IPR036047">
    <property type="entry name" value="F-box-like_dom_sf"/>
</dbReference>
<dbReference type="Pfam" id="PF12937">
    <property type="entry name" value="F-box-like"/>
    <property type="match status" value="1"/>
</dbReference>
<organism evidence="2 3">
    <name type="scientific">Triticum aestivum</name>
    <name type="common">Wheat</name>
    <dbReference type="NCBI Taxonomy" id="4565"/>
    <lineage>
        <taxon>Eukaryota</taxon>
        <taxon>Viridiplantae</taxon>
        <taxon>Streptophyta</taxon>
        <taxon>Embryophyta</taxon>
        <taxon>Tracheophyta</taxon>
        <taxon>Spermatophyta</taxon>
        <taxon>Magnoliopsida</taxon>
        <taxon>Liliopsida</taxon>
        <taxon>Poales</taxon>
        <taxon>Poaceae</taxon>
        <taxon>BOP clade</taxon>
        <taxon>Pooideae</taxon>
        <taxon>Triticodae</taxon>
        <taxon>Triticeae</taxon>
        <taxon>Triticinae</taxon>
        <taxon>Triticum</taxon>
    </lineage>
</organism>
<evidence type="ECO:0000313" key="2">
    <source>
        <dbReference type="EMBL" id="SPT20835.1"/>
    </source>
</evidence>
<dbReference type="AlphaFoldDB" id="A0A7H4LQE6"/>
<feature type="domain" description="F-box" evidence="1">
    <location>
        <begin position="1"/>
        <end position="50"/>
    </location>
</feature>
<name>A0A7H4LQE6_WHEAT</name>
<dbReference type="PANTHER" id="PTHR31264:SF23">
    <property type="entry name" value="F-BOX DOMAIN-CONTAINING PROTEIN"/>
    <property type="match status" value="1"/>
</dbReference>
<accession>A0A7H4LQE6</accession>
<dbReference type="EMBL" id="LS480641">
    <property type="protein sequence ID" value="SPT20835.1"/>
    <property type="molecule type" value="Genomic_DNA"/>
</dbReference>
<dbReference type="PROSITE" id="PS50181">
    <property type="entry name" value="FBOX"/>
    <property type="match status" value="1"/>
</dbReference>
<dbReference type="InterPro" id="IPR001810">
    <property type="entry name" value="F-box_dom"/>
</dbReference>
<proteinExistence type="predicted"/>
<gene>
    <name evidence="2" type="ORF">CAMPLR22A2D_LOCUS5469</name>
</gene>
<evidence type="ECO:0000313" key="3">
    <source>
        <dbReference type="Proteomes" id="UP000280104"/>
    </source>
</evidence>
<reference evidence="2 3" key="1">
    <citation type="submission" date="2018-05" db="EMBL/GenBank/DDBJ databases">
        <authorList>
            <person name="Thind KAUR A."/>
        </authorList>
    </citation>
    <scope>NUCLEOTIDE SEQUENCE [LARGE SCALE GENOMIC DNA]</scope>
</reference>